<organism evidence="6 7">
    <name type="scientific">Pseudolycoriella hygida</name>
    <dbReference type="NCBI Taxonomy" id="35572"/>
    <lineage>
        <taxon>Eukaryota</taxon>
        <taxon>Metazoa</taxon>
        <taxon>Ecdysozoa</taxon>
        <taxon>Arthropoda</taxon>
        <taxon>Hexapoda</taxon>
        <taxon>Insecta</taxon>
        <taxon>Pterygota</taxon>
        <taxon>Neoptera</taxon>
        <taxon>Endopterygota</taxon>
        <taxon>Diptera</taxon>
        <taxon>Nematocera</taxon>
        <taxon>Sciaroidea</taxon>
        <taxon>Sciaridae</taxon>
        <taxon>Pseudolycoriella</taxon>
    </lineage>
</organism>
<evidence type="ECO:0000313" key="6">
    <source>
        <dbReference type="EMBL" id="KAJ6641713.1"/>
    </source>
</evidence>
<evidence type="ECO:0000256" key="3">
    <source>
        <dbReference type="ARBA" id="ARBA00022679"/>
    </source>
</evidence>
<dbReference type="Proteomes" id="UP001151699">
    <property type="component" value="Chromosome B"/>
</dbReference>
<dbReference type="PANTHER" id="PTHR48043:SF159">
    <property type="entry name" value="EG:EG0003.4 PROTEIN-RELATED"/>
    <property type="match status" value="1"/>
</dbReference>
<proteinExistence type="inferred from homology"/>
<comment type="similarity">
    <text evidence="1">Belongs to the UDP-glycosyltransferase family.</text>
</comment>
<sequence length="519" mass="58822">MRRILCGLLILFSWTIVVADSYNILCFFPTISKSQVVFAKPLLVALAQKGHNITLVSTFSVHKTITNYHEIIIPVDMKSHSELTSSIASGERSGNILAIMSTLYSNSIDTTIKTLHHADMKHLLESNQFDGVIHGFSANTFQLGIGVHFKCPSIVLNSAPLVPPIARLVSHPMHPEAVPNFLANFKGNMNFFQRVINFGITTITHLLGLYVDYNNEQLYNEHFPSSKYPSYDEAKKNIALLLVNDHFTQGAVRPLLPNTLEVSGLQMTDKVEPLPDDIRQFVEEATDGLIFVSFGTNVRSADMTPPKRAALINTFAKLKQRVLWKFEDDSLTDIPSNVMIKKWLPQNDILAHRNTKVFVSHMGIGGYNEAMYHSVPVLAIPFGGDQFANAKKAANDEWAEIIEYPELTQDIFERKLFSLLQQTKYKSNVKRISSLYRDRPLSAIETAIFWIEYVIRHNGAKHLQYPGVELNFFQQNSLDVIGFLFVVFYIVLKTFKFILKKLFSICCKGKKTDQKMKKQ</sequence>
<keyword evidence="5" id="KW-0732">Signal</keyword>
<keyword evidence="4" id="KW-0472">Membrane</keyword>
<keyword evidence="2" id="KW-0328">Glycosyltransferase</keyword>
<feature type="signal peptide" evidence="5">
    <location>
        <begin position="1"/>
        <end position="19"/>
    </location>
</feature>
<dbReference type="InterPro" id="IPR050271">
    <property type="entry name" value="UDP-glycosyltransferase"/>
</dbReference>
<dbReference type="OrthoDB" id="5835829at2759"/>
<dbReference type="AlphaFoldDB" id="A0A9Q0S2M6"/>
<dbReference type="CDD" id="cd03784">
    <property type="entry name" value="GT1_Gtf-like"/>
    <property type="match status" value="1"/>
</dbReference>
<evidence type="ECO:0000256" key="1">
    <source>
        <dbReference type="ARBA" id="ARBA00009995"/>
    </source>
</evidence>
<comment type="caution">
    <text evidence="6">The sequence shown here is derived from an EMBL/GenBank/DDBJ whole genome shotgun (WGS) entry which is preliminary data.</text>
</comment>
<accession>A0A9Q0S2M6</accession>
<evidence type="ECO:0000256" key="5">
    <source>
        <dbReference type="SAM" id="SignalP"/>
    </source>
</evidence>
<gene>
    <name evidence="6" type="primary">UTG2_10</name>
    <name evidence="6" type="ORF">Bhyg_06653</name>
</gene>
<dbReference type="SUPFAM" id="SSF53756">
    <property type="entry name" value="UDP-Glycosyltransferase/glycogen phosphorylase"/>
    <property type="match status" value="1"/>
</dbReference>
<feature type="transmembrane region" description="Helical" evidence="4">
    <location>
        <begin position="480"/>
        <end position="499"/>
    </location>
</feature>
<name>A0A9Q0S2M6_9DIPT</name>
<dbReference type="EMBL" id="WJQU01000002">
    <property type="protein sequence ID" value="KAJ6641713.1"/>
    <property type="molecule type" value="Genomic_DNA"/>
</dbReference>
<dbReference type="GO" id="GO:0008194">
    <property type="term" value="F:UDP-glycosyltransferase activity"/>
    <property type="evidence" value="ECO:0007669"/>
    <property type="project" value="InterPro"/>
</dbReference>
<keyword evidence="4" id="KW-0812">Transmembrane</keyword>
<protein>
    <submittedName>
        <fullName evidence="6">UDP-glucosyltransferase 2</fullName>
    </submittedName>
</protein>
<dbReference type="PANTHER" id="PTHR48043">
    <property type="entry name" value="EG:EG0003.4 PROTEIN-RELATED"/>
    <property type="match status" value="1"/>
</dbReference>
<evidence type="ECO:0000256" key="2">
    <source>
        <dbReference type="ARBA" id="ARBA00022676"/>
    </source>
</evidence>
<dbReference type="FunFam" id="3.40.50.2000:FF:000050">
    <property type="entry name" value="UDP-glucuronosyltransferase"/>
    <property type="match status" value="1"/>
</dbReference>
<dbReference type="InterPro" id="IPR002213">
    <property type="entry name" value="UDP_glucos_trans"/>
</dbReference>
<reference evidence="6" key="1">
    <citation type="submission" date="2022-07" db="EMBL/GenBank/DDBJ databases">
        <authorList>
            <person name="Trinca V."/>
            <person name="Uliana J.V.C."/>
            <person name="Torres T.T."/>
            <person name="Ward R.J."/>
            <person name="Monesi N."/>
        </authorList>
    </citation>
    <scope>NUCLEOTIDE SEQUENCE</scope>
    <source>
        <strain evidence="6">HSMRA1968</strain>
        <tissue evidence="6">Whole embryos</tissue>
    </source>
</reference>
<dbReference type="Gene3D" id="3.40.50.2000">
    <property type="entry name" value="Glycogen Phosphorylase B"/>
    <property type="match status" value="1"/>
</dbReference>
<keyword evidence="7" id="KW-1185">Reference proteome</keyword>
<keyword evidence="4" id="KW-1133">Transmembrane helix</keyword>
<keyword evidence="3" id="KW-0808">Transferase</keyword>
<evidence type="ECO:0000313" key="7">
    <source>
        <dbReference type="Proteomes" id="UP001151699"/>
    </source>
</evidence>
<dbReference type="Pfam" id="PF00201">
    <property type="entry name" value="UDPGT"/>
    <property type="match status" value="1"/>
</dbReference>
<evidence type="ECO:0000256" key="4">
    <source>
        <dbReference type="SAM" id="Phobius"/>
    </source>
</evidence>
<feature type="chain" id="PRO_5040187168" evidence="5">
    <location>
        <begin position="20"/>
        <end position="519"/>
    </location>
</feature>